<dbReference type="GO" id="GO:0016791">
    <property type="term" value="F:phosphatase activity"/>
    <property type="evidence" value="ECO:0007669"/>
    <property type="project" value="TreeGrafter"/>
</dbReference>
<dbReference type="SFLD" id="SFLDS00003">
    <property type="entry name" value="Haloacid_Dehalogenase"/>
    <property type="match status" value="1"/>
</dbReference>
<dbReference type="SFLD" id="SFLDG01140">
    <property type="entry name" value="C2.B:_Phosphomannomutase_and_P"/>
    <property type="match status" value="1"/>
</dbReference>
<protein>
    <submittedName>
        <fullName evidence="1">Haloacid dehalogenase</fullName>
    </submittedName>
</protein>
<comment type="caution">
    <text evidence="1">The sequence shown here is derived from an EMBL/GenBank/DDBJ whole genome shotgun (WGS) entry which is preliminary data.</text>
</comment>
<reference evidence="1" key="1">
    <citation type="submission" date="2021-03" db="EMBL/GenBank/DDBJ databases">
        <title>Antimicrobial resistance genes in bacteria isolated from Japanese honey, and their potential for conferring macrolide and lincosamide resistance in the American foulbrood pathogen Paenibacillus larvae.</title>
        <authorList>
            <person name="Okamoto M."/>
            <person name="Kumagai M."/>
            <person name="Kanamori H."/>
            <person name="Takamatsu D."/>
        </authorList>
    </citation>
    <scope>NUCLEOTIDE SEQUENCE</scope>
    <source>
        <strain evidence="1">J27TS8</strain>
    </source>
</reference>
<keyword evidence="2" id="KW-1185">Reference proteome</keyword>
<name>A0A919WJW9_9BACI</name>
<dbReference type="AlphaFoldDB" id="A0A919WJW9"/>
<dbReference type="Pfam" id="PF08282">
    <property type="entry name" value="Hydrolase_3"/>
    <property type="match status" value="1"/>
</dbReference>
<dbReference type="SUPFAM" id="SSF56784">
    <property type="entry name" value="HAD-like"/>
    <property type="match status" value="1"/>
</dbReference>
<dbReference type="Gene3D" id="3.30.1240.10">
    <property type="match status" value="1"/>
</dbReference>
<proteinExistence type="predicted"/>
<dbReference type="Proteomes" id="UP000682111">
    <property type="component" value="Unassembled WGS sequence"/>
</dbReference>
<dbReference type="PANTHER" id="PTHR10000:SF55">
    <property type="entry name" value="5-AMINO-6-(5-PHOSPHO-D-RIBITYLAMINO)URACIL PHOSPHATASE YCSE"/>
    <property type="match status" value="1"/>
</dbReference>
<dbReference type="InterPro" id="IPR000150">
    <property type="entry name" value="Cof"/>
</dbReference>
<dbReference type="GO" id="GO:0000287">
    <property type="term" value="F:magnesium ion binding"/>
    <property type="evidence" value="ECO:0007669"/>
    <property type="project" value="TreeGrafter"/>
</dbReference>
<dbReference type="InterPro" id="IPR006379">
    <property type="entry name" value="HAD-SF_hydro_IIB"/>
</dbReference>
<dbReference type="RefSeq" id="WP_137744802.1">
    <property type="nucleotide sequence ID" value="NZ_BORC01000006.1"/>
</dbReference>
<organism evidence="1 2">
    <name type="scientific">Robertmurraya siralis</name>
    <dbReference type="NCBI Taxonomy" id="77777"/>
    <lineage>
        <taxon>Bacteria</taxon>
        <taxon>Bacillati</taxon>
        <taxon>Bacillota</taxon>
        <taxon>Bacilli</taxon>
        <taxon>Bacillales</taxon>
        <taxon>Bacillaceae</taxon>
        <taxon>Robertmurraya</taxon>
    </lineage>
</organism>
<dbReference type="NCBIfam" id="TIGR01484">
    <property type="entry name" value="HAD-SF-IIB"/>
    <property type="match status" value="1"/>
</dbReference>
<gene>
    <name evidence="1" type="ORF">J27TS8_33960</name>
</gene>
<evidence type="ECO:0000313" key="1">
    <source>
        <dbReference type="EMBL" id="GIN63403.1"/>
    </source>
</evidence>
<dbReference type="Gene3D" id="3.40.50.1000">
    <property type="entry name" value="HAD superfamily/HAD-like"/>
    <property type="match status" value="1"/>
</dbReference>
<dbReference type="NCBIfam" id="TIGR00099">
    <property type="entry name" value="Cof-subfamily"/>
    <property type="match status" value="1"/>
</dbReference>
<dbReference type="InterPro" id="IPR036412">
    <property type="entry name" value="HAD-like_sf"/>
</dbReference>
<dbReference type="GO" id="GO:0005829">
    <property type="term" value="C:cytosol"/>
    <property type="evidence" value="ECO:0007669"/>
    <property type="project" value="TreeGrafter"/>
</dbReference>
<accession>A0A919WJW9</accession>
<sequence>MKLIALDMDGTTLNSHKEISSENIEAVKKAQQYGHIVMILSGRSSLLIHEQLSKHHLNCPVGGNNGAELYAEGKLIETTSLTSVQSHQIAIEIENEKLPYKIGTNKGTFVHKDWFERFDQILASGRVPSEYFEHKDYQIFTASPTVYGQGFFQQFEDIIYGNSLVQKFFILSLDPEQKQRLQTKLQAIEGIYVTSSSPFNLEITHINGNKGNGLIKMARHFHIPLKNTIAIGDERNDLPMFHTAGLSIAMGNADEEVKKHCDLITLTNDENGVAYAIENYILKESYKSTL</sequence>
<evidence type="ECO:0000313" key="2">
    <source>
        <dbReference type="Proteomes" id="UP000682111"/>
    </source>
</evidence>
<dbReference type="EMBL" id="BORC01000006">
    <property type="protein sequence ID" value="GIN63403.1"/>
    <property type="molecule type" value="Genomic_DNA"/>
</dbReference>
<dbReference type="InterPro" id="IPR023214">
    <property type="entry name" value="HAD_sf"/>
</dbReference>
<dbReference type="CDD" id="cd07516">
    <property type="entry name" value="HAD_Pase"/>
    <property type="match status" value="1"/>
</dbReference>
<dbReference type="PANTHER" id="PTHR10000">
    <property type="entry name" value="PHOSPHOSERINE PHOSPHATASE"/>
    <property type="match status" value="1"/>
</dbReference>
<dbReference type="OrthoDB" id="9806027at2"/>